<evidence type="ECO:0000313" key="9">
    <source>
        <dbReference type="EMBL" id="OQP62737.1"/>
    </source>
</evidence>
<feature type="domain" description="MacB-like periplasmic core" evidence="8">
    <location>
        <begin position="490"/>
        <end position="609"/>
    </location>
</feature>
<dbReference type="GO" id="GO:0005886">
    <property type="term" value="C:plasma membrane"/>
    <property type="evidence" value="ECO:0007669"/>
    <property type="project" value="UniProtKB-SubCell"/>
</dbReference>
<dbReference type="InterPro" id="IPR025857">
    <property type="entry name" value="MacB_PCD"/>
</dbReference>
<reference evidence="9 10" key="1">
    <citation type="submission" date="2016-03" db="EMBL/GenBank/DDBJ databases">
        <title>Niastella vici sp. nov., isolated from farmland soil.</title>
        <authorList>
            <person name="Chen L."/>
            <person name="Wang D."/>
            <person name="Yang S."/>
            <person name="Wang G."/>
        </authorList>
    </citation>
    <scope>NUCLEOTIDE SEQUENCE [LARGE SCALE GENOMIC DNA]</scope>
    <source>
        <strain evidence="9 10">DJ57</strain>
    </source>
</reference>
<evidence type="ECO:0000259" key="7">
    <source>
        <dbReference type="Pfam" id="PF02687"/>
    </source>
</evidence>
<evidence type="ECO:0000256" key="5">
    <source>
        <dbReference type="ARBA" id="ARBA00023136"/>
    </source>
</evidence>
<gene>
    <name evidence="9" type="ORF">A3860_27400</name>
</gene>
<dbReference type="RefSeq" id="WP_081148696.1">
    <property type="nucleotide sequence ID" value="NZ_LVYD01000049.1"/>
</dbReference>
<dbReference type="InterPro" id="IPR050250">
    <property type="entry name" value="Macrolide_Exporter_MacB"/>
</dbReference>
<dbReference type="PANTHER" id="PTHR30572:SF18">
    <property type="entry name" value="ABC-TYPE MACROLIDE FAMILY EXPORT SYSTEM PERMEASE COMPONENT 2"/>
    <property type="match status" value="1"/>
</dbReference>
<feature type="transmembrane region" description="Helical" evidence="6">
    <location>
        <begin position="679"/>
        <end position="705"/>
    </location>
</feature>
<feature type="transmembrane region" description="Helical" evidence="6">
    <location>
        <begin position="293"/>
        <end position="318"/>
    </location>
</feature>
<dbReference type="PANTHER" id="PTHR30572">
    <property type="entry name" value="MEMBRANE COMPONENT OF TRANSPORTER-RELATED"/>
    <property type="match status" value="1"/>
</dbReference>
<comment type="caution">
    <text evidence="9">The sequence shown here is derived from an EMBL/GenBank/DDBJ whole genome shotgun (WGS) entry which is preliminary data.</text>
</comment>
<sequence>MFKNYFKTAWRSIIRNKAFSLINITGLSIGIAASLLLFIVVQYEMSYDRFQPNYDRIYRVVTQDKFDKDITYNSGVPVAALKALRTDLPNIQFGALKSIYGSQVTVPSAGNATGNKFILKSGIFFIEPEIFNIFHYDWLVGGADALKDPNNIVLDERTATTYFGNWQQAMGKTMVLDNAITLKVSGILKNVPANTDLPLSVLVSYETLKQYGSAYNHADNWNTTSSNFNVFALLSPAAKAADIDKALLQFSKRHYDVMQTNSVKRNFLQPLGTIHFDRRFETLGDHVTSKTTLLTLSLIGLFIILMACVNFINLSTALSVNRSREVGIRKVLGSNRSQLFAQIMSETAVIVCLSVILAMGIAWIVLPYIKHIASIKEPLTLFTPKTMGMMLAMGLVVILLAGLYPSFVLSKFNPITALKNKMVSASVRGVSLRRGLVVMQFTISQVLIIATAVAVSQMNFISKADLGVNKEGVLVLSSNGDSLIQSKQMAFKQQLLQVPGVQSVSFNSDAPSSDNTWSSNFAYNHQPDEKFQVTLKFADADYIKTFGVHLIAGQAAAECDTSREAMVNETLLKKLGIKNANDAIGKEIRMGRNKWLPIVGVMQDFKTNSLREEIKPLMITSNKSFQFLTAIKLRTHQLPHTREAIQKIWAQFYPDYAFAPSFFDEDIAKFYQQEEQLSLLYKIFAGLAIFISCLGLYGLVSFMAVQKTKEVGIRKVLGASVASLLKLFSKEFTILIIISFFIAVPVAWYMMHTWLNNFVYRISLSGWFFIVAITGSILIAWITVGYKAIRASLANPVKALRSE</sequence>
<dbReference type="Proteomes" id="UP000192796">
    <property type="component" value="Unassembled WGS sequence"/>
</dbReference>
<dbReference type="AlphaFoldDB" id="A0A1V9FWN1"/>
<dbReference type="Pfam" id="PF12704">
    <property type="entry name" value="MacB_PCD"/>
    <property type="match status" value="2"/>
</dbReference>
<keyword evidence="4 6" id="KW-1133">Transmembrane helix</keyword>
<evidence type="ECO:0000259" key="8">
    <source>
        <dbReference type="Pfam" id="PF12704"/>
    </source>
</evidence>
<dbReference type="Pfam" id="PF02687">
    <property type="entry name" value="FtsX"/>
    <property type="match status" value="2"/>
</dbReference>
<evidence type="ECO:0000313" key="10">
    <source>
        <dbReference type="Proteomes" id="UP000192796"/>
    </source>
</evidence>
<keyword evidence="2" id="KW-1003">Cell membrane</keyword>
<evidence type="ECO:0000256" key="4">
    <source>
        <dbReference type="ARBA" id="ARBA00022989"/>
    </source>
</evidence>
<feature type="domain" description="ABC3 transporter permease C-terminal" evidence="7">
    <location>
        <begin position="683"/>
        <end position="794"/>
    </location>
</feature>
<feature type="transmembrane region" description="Helical" evidence="6">
    <location>
        <begin position="21"/>
        <end position="43"/>
    </location>
</feature>
<dbReference type="InterPro" id="IPR003838">
    <property type="entry name" value="ABC3_permease_C"/>
</dbReference>
<keyword evidence="3 6" id="KW-0812">Transmembrane</keyword>
<feature type="transmembrane region" description="Helical" evidence="6">
    <location>
        <begin position="732"/>
        <end position="750"/>
    </location>
</feature>
<evidence type="ECO:0000256" key="2">
    <source>
        <dbReference type="ARBA" id="ARBA00022475"/>
    </source>
</evidence>
<dbReference type="STRING" id="1703345.A3860_27400"/>
<feature type="transmembrane region" description="Helical" evidence="6">
    <location>
        <begin position="762"/>
        <end position="784"/>
    </location>
</feature>
<dbReference type="EMBL" id="LVYD01000049">
    <property type="protein sequence ID" value="OQP62737.1"/>
    <property type="molecule type" value="Genomic_DNA"/>
</dbReference>
<name>A0A1V9FWN1_9BACT</name>
<feature type="transmembrane region" description="Helical" evidence="6">
    <location>
        <begin position="431"/>
        <end position="455"/>
    </location>
</feature>
<protein>
    <submittedName>
        <fullName evidence="9">ABC transporter permease</fullName>
    </submittedName>
</protein>
<dbReference type="OrthoDB" id="1451596at2"/>
<feature type="transmembrane region" description="Helical" evidence="6">
    <location>
        <begin position="389"/>
        <end position="410"/>
    </location>
</feature>
<evidence type="ECO:0000256" key="3">
    <source>
        <dbReference type="ARBA" id="ARBA00022692"/>
    </source>
</evidence>
<proteinExistence type="predicted"/>
<organism evidence="9 10">
    <name type="scientific">Niastella vici</name>
    <dbReference type="NCBI Taxonomy" id="1703345"/>
    <lineage>
        <taxon>Bacteria</taxon>
        <taxon>Pseudomonadati</taxon>
        <taxon>Bacteroidota</taxon>
        <taxon>Chitinophagia</taxon>
        <taxon>Chitinophagales</taxon>
        <taxon>Chitinophagaceae</taxon>
        <taxon>Niastella</taxon>
    </lineage>
</organism>
<comment type="subcellular location">
    <subcellularLocation>
        <location evidence="1">Cell membrane</location>
        <topology evidence="1">Multi-pass membrane protein</topology>
    </subcellularLocation>
</comment>
<keyword evidence="10" id="KW-1185">Reference proteome</keyword>
<evidence type="ECO:0000256" key="1">
    <source>
        <dbReference type="ARBA" id="ARBA00004651"/>
    </source>
</evidence>
<accession>A0A1V9FWN1</accession>
<feature type="domain" description="MacB-like periplasmic core" evidence="8">
    <location>
        <begin position="20"/>
        <end position="247"/>
    </location>
</feature>
<evidence type="ECO:0000256" key="6">
    <source>
        <dbReference type="SAM" id="Phobius"/>
    </source>
</evidence>
<feature type="domain" description="ABC3 transporter permease C-terminal" evidence="7">
    <location>
        <begin position="298"/>
        <end position="414"/>
    </location>
</feature>
<feature type="transmembrane region" description="Helical" evidence="6">
    <location>
        <begin position="339"/>
        <end position="369"/>
    </location>
</feature>
<keyword evidence="5 6" id="KW-0472">Membrane</keyword>
<dbReference type="GO" id="GO:0022857">
    <property type="term" value="F:transmembrane transporter activity"/>
    <property type="evidence" value="ECO:0007669"/>
    <property type="project" value="TreeGrafter"/>
</dbReference>